<dbReference type="AlphaFoldDB" id="A0A8J8TQY9"/>
<reference evidence="8" key="1">
    <citation type="submission" date="2017-11" db="EMBL/GenBank/DDBJ databases">
        <authorList>
            <person name="Kajale S.C."/>
            <person name="Sharma A."/>
        </authorList>
    </citation>
    <scope>NUCLEOTIDE SEQUENCE</scope>
    <source>
        <strain evidence="8">LS1_42</strain>
    </source>
</reference>
<evidence type="ECO:0000256" key="1">
    <source>
        <dbReference type="ARBA" id="ARBA00008761"/>
    </source>
</evidence>
<evidence type="ECO:0000313" key="9">
    <source>
        <dbReference type="Proteomes" id="UP000766904"/>
    </source>
</evidence>
<evidence type="ECO:0000313" key="8">
    <source>
        <dbReference type="EMBL" id="TYL37194.1"/>
    </source>
</evidence>
<dbReference type="GO" id="GO:0003677">
    <property type="term" value="F:DNA binding"/>
    <property type="evidence" value="ECO:0007669"/>
    <property type="project" value="UniProtKB-KW"/>
</dbReference>
<dbReference type="GO" id="GO:0006310">
    <property type="term" value="P:DNA recombination"/>
    <property type="evidence" value="ECO:0007669"/>
    <property type="project" value="UniProtKB-KW"/>
</dbReference>
<evidence type="ECO:0000259" key="6">
    <source>
        <dbReference type="Pfam" id="PF01385"/>
    </source>
</evidence>
<comment type="similarity">
    <text evidence="1">In the C-terminal section; belongs to the transposase 35 family.</text>
</comment>
<feature type="domain" description="Cas12f1-like TNB" evidence="7">
    <location>
        <begin position="354"/>
        <end position="406"/>
    </location>
</feature>
<accession>A0A8J8TQY9</accession>
<feature type="region of interest" description="Disordered" evidence="5">
    <location>
        <begin position="448"/>
        <end position="472"/>
    </location>
</feature>
<dbReference type="InterPro" id="IPR001959">
    <property type="entry name" value="Transposase"/>
</dbReference>
<dbReference type="Proteomes" id="UP000766904">
    <property type="component" value="Unassembled WGS sequence"/>
</dbReference>
<dbReference type="Pfam" id="PF07282">
    <property type="entry name" value="Cas12f1-like_TNB"/>
    <property type="match status" value="1"/>
</dbReference>
<protein>
    <submittedName>
        <fullName evidence="8">Transposase</fullName>
    </submittedName>
</protein>
<keyword evidence="3" id="KW-0238">DNA-binding</keyword>
<evidence type="ECO:0000256" key="5">
    <source>
        <dbReference type="SAM" id="MobiDB-lite"/>
    </source>
</evidence>
<feature type="compositionally biased region" description="Polar residues" evidence="5">
    <location>
        <begin position="462"/>
        <end position="472"/>
    </location>
</feature>
<keyword evidence="4" id="KW-0233">DNA recombination</keyword>
<organism evidence="8 9">
    <name type="scientific">Natronococcus pandeyae</name>
    <dbReference type="NCBI Taxonomy" id="2055836"/>
    <lineage>
        <taxon>Archaea</taxon>
        <taxon>Methanobacteriati</taxon>
        <taxon>Methanobacteriota</taxon>
        <taxon>Stenosarchaea group</taxon>
        <taxon>Halobacteria</taxon>
        <taxon>Halobacteriales</taxon>
        <taxon>Natrialbaceae</taxon>
        <taxon>Natronococcus</taxon>
    </lineage>
</organism>
<name>A0A8J8TQY9_9EURY</name>
<evidence type="ECO:0000256" key="4">
    <source>
        <dbReference type="ARBA" id="ARBA00023172"/>
    </source>
</evidence>
<proteinExistence type="inferred from homology"/>
<feature type="domain" description="Probable transposase IS891/IS1136/IS1341" evidence="6">
    <location>
        <begin position="214"/>
        <end position="320"/>
    </location>
</feature>
<dbReference type="EMBL" id="PHNJ01000011">
    <property type="protein sequence ID" value="TYL37194.1"/>
    <property type="molecule type" value="Genomic_DNA"/>
</dbReference>
<gene>
    <name evidence="8" type="ORF">CV102_17900</name>
</gene>
<sequence>MVDVMDDRTNSYVATFPSPEEKRIYCEFAASSDACYNEINYRRHEAYFDPNGNVYKVDLRDLREKYVPVIGSGTFDQLERKNRGQWRSYFDLDGKYERGELADEPGLPGYWGNRSDGYPLFTLIRNDLYEIEWDGDRSTIQFTIGKALKEKYDYGGNQRLRLNLKGVQRWQGKDCQLQLWYDETYDVVRVRHPVKQPTLTVHAGGQTYTPSGNATTPSQATTAAIDVGANNTFSVVTDAGDALVFNARSEFTRFQSISTHIADLQSNLPDGVYTSERIERRYDDRRNRRDHHHDAAVRHLVEWLDERGVEEVIVGDLTDVLSTHWSVTVNTKTHAFWSHGVLCKRLSDVFEEVDGMRLREESEAGSSSTCPCCGATGEAVDRDGDDIRCLDCEFDGHADVVGAVNLLVEQSQASFADVFGPMARPTARGAERTRGDDPNLGVTHLQWNDHSWTPVGSGERGGQSTNEASVNP</sequence>
<evidence type="ECO:0000256" key="3">
    <source>
        <dbReference type="ARBA" id="ARBA00023125"/>
    </source>
</evidence>
<evidence type="ECO:0000259" key="7">
    <source>
        <dbReference type="Pfam" id="PF07282"/>
    </source>
</evidence>
<comment type="caution">
    <text evidence="8">The sequence shown here is derived from an EMBL/GenBank/DDBJ whole genome shotgun (WGS) entry which is preliminary data.</text>
</comment>
<evidence type="ECO:0000256" key="2">
    <source>
        <dbReference type="ARBA" id="ARBA00022578"/>
    </source>
</evidence>
<dbReference type="InterPro" id="IPR010095">
    <property type="entry name" value="Cas12f1-like_TNB"/>
</dbReference>
<keyword evidence="9" id="KW-1185">Reference proteome</keyword>
<dbReference type="Pfam" id="PF01385">
    <property type="entry name" value="OrfB_IS605"/>
    <property type="match status" value="1"/>
</dbReference>
<dbReference type="GO" id="GO:0032196">
    <property type="term" value="P:transposition"/>
    <property type="evidence" value="ECO:0007669"/>
    <property type="project" value="UniProtKB-KW"/>
</dbReference>
<keyword evidence="2" id="KW-0815">Transposition</keyword>